<feature type="region of interest" description="Disordered" evidence="1">
    <location>
        <begin position="1"/>
        <end position="343"/>
    </location>
</feature>
<feature type="compositionally biased region" description="Basic residues" evidence="1">
    <location>
        <begin position="201"/>
        <end position="213"/>
    </location>
</feature>
<gene>
    <name evidence="2" type="ORF">AVDCRST_MAG38-2837</name>
</gene>
<evidence type="ECO:0000313" key="2">
    <source>
        <dbReference type="EMBL" id="CAA9495247.1"/>
    </source>
</evidence>
<feature type="non-terminal residue" evidence="2">
    <location>
        <position position="394"/>
    </location>
</feature>
<dbReference type="AlphaFoldDB" id="A0A6J4SL58"/>
<accession>A0A6J4SL58</accession>
<dbReference type="EMBL" id="CADCVJ010000231">
    <property type="protein sequence ID" value="CAA9495247.1"/>
    <property type="molecule type" value="Genomic_DNA"/>
</dbReference>
<reference evidence="2" key="1">
    <citation type="submission" date="2020-02" db="EMBL/GenBank/DDBJ databases">
        <authorList>
            <person name="Meier V. D."/>
        </authorList>
    </citation>
    <scope>NUCLEOTIDE SEQUENCE</scope>
    <source>
        <strain evidence="2">AVDCRST_MAG38</strain>
    </source>
</reference>
<name>A0A6J4SL58_9ACTN</name>
<feature type="compositionally biased region" description="Basic residues" evidence="1">
    <location>
        <begin position="75"/>
        <end position="87"/>
    </location>
</feature>
<feature type="compositionally biased region" description="Basic and acidic residues" evidence="1">
    <location>
        <begin position="188"/>
        <end position="200"/>
    </location>
</feature>
<proteinExistence type="predicted"/>
<feature type="compositionally biased region" description="Basic residues" evidence="1">
    <location>
        <begin position="57"/>
        <end position="67"/>
    </location>
</feature>
<protein>
    <submittedName>
        <fullName evidence="2">ABC-type antimicrobial peptide transport system, permease component</fullName>
    </submittedName>
</protein>
<organism evidence="2">
    <name type="scientific">uncultured Solirubrobacteraceae bacterium</name>
    <dbReference type="NCBI Taxonomy" id="1162706"/>
    <lineage>
        <taxon>Bacteria</taxon>
        <taxon>Bacillati</taxon>
        <taxon>Actinomycetota</taxon>
        <taxon>Thermoleophilia</taxon>
        <taxon>Solirubrobacterales</taxon>
        <taxon>Solirubrobacteraceae</taxon>
        <taxon>environmental samples</taxon>
    </lineage>
</organism>
<feature type="compositionally biased region" description="Basic residues" evidence="1">
    <location>
        <begin position="101"/>
        <end position="111"/>
    </location>
</feature>
<evidence type="ECO:0000256" key="1">
    <source>
        <dbReference type="SAM" id="MobiDB-lite"/>
    </source>
</evidence>
<feature type="compositionally biased region" description="Basic and acidic residues" evidence="1">
    <location>
        <begin position="216"/>
        <end position="235"/>
    </location>
</feature>
<feature type="compositionally biased region" description="Basic and acidic residues" evidence="1">
    <location>
        <begin position="11"/>
        <end position="28"/>
    </location>
</feature>
<feature type="compositionally biased region" description="Basic and acidic residues" evidence="1">
    <location>
        <begin position="311"/>
        <end position="343"/>
    </location>
</feature>
<feature type="non-terminal residue" evidence="2">
    <location>
        <position position="1"/>
    </location>
</feature>
<feature type="compositionally biased region" description="Basic residues" evidence="1">
    <location>
        <begin position="280"/>
        <end position="310"/>
    </location>
</feature>
<feature type="compositionally biased region" description="Basic and acidic residues" evidence="1">
    <location>
        <begin position="256"/>
        <end position="279"/>
    </location>
</feature>
<sequence length="394" mass="43452">AAGQQAALVPDDARRGDRRGGGDRDGRDRPRRAGVGERAHRRAGHHPPHGEPGPGVRPRRGLGHRPRAPHDGGRRRARAPRALRGRRPAGDVGAGAGAVPRRQREHQRRGHHAELPRGAPLHARGRPHVQRRRERGRAARRRARRRRGRQPRRLRPGGDDRRAGAPQGDPVHGGRRARLQGAGLAVEQPRRPGADPDHHRALPRARHRPHPLHQRPGAERGAHPADDGRDPEHRAAGAPPPPRPGRRLLDPQPVRLPEHARRDHADVHLPARGDRGREPPRRRHRDHEHHARLGHRAHARDRRAQGARRHARDDPAPVPDRGRGALPPRRADRRGDRGRRGVRAEQAGLVERLGLAGERGARVRLLGGRGGGVRRVARAAGGAVGSDHGVEIRV</sequence>
<feature type="compositionally biased region" description="Basic residues" evidence="1">
    <location>
        <begin position="123"/>
        <end position="155"/>
    </location>
</feature>